<accession>A0A0A9I2Z9</accession>
<organism evidence="1">
    <name type="scientific">Arundo donax</name>
    <name type="common">Giant reed</name>
    <name type="synonym">Donax arundinaceus</name>
    <dbReference type="NCBI Taxonomy" id="35708"/>
    <lineage>
        <taxon>Eukaryota</taxon>
        <taxon>Viridiplantae</taxon>
        <taxon>Streptophyta</taxon>
        <taxon>Embryophyta</taxon>
        <taxon>Tracheophyta</taxon>
        <taxon>Spermatophyta</taxon>
        <taxon>Magnoliopsida</taxon>
        <taxon>Liliopsida</taxon>
        <taxon>Poales</taxon>
        <taxon>Poaceae</taxon>
        <taxon>PACMAD clade</taxon>
        <taxon>Arundinoideae</taxon>
        <taxon>Arundineae</taxon>
        <taxon>Arundo</taxon>
    </lineage>
</organism>
<evidence type="ECO:0000313" key="1">
    <source>
        <dbReference type="EMBL" id="JAE39533.1"/>
    </source>
</evidence>
<dbReference type="AlphaFoldDB" id="A0A0A9I2Z9"/>
<proteinExistence type="predicted"/>
<reference evidence="1" key="1">
    <citation type="submission" date="2014-09" db="EMBL/GenBank/DDBJ databases">
        <authorList>
            <person name="Magalhaes I.L.F."/>
            <person name="Oliveira U."/>
            <person name="Santos F.R."/>
            <person name="Vidigal T.H.D.A."/>
            <person name="Brescovit A.D."/>
            <person name="Santos A.J."/>
        </authorList>
    </citation>
    <scope>NUCLEOTIDE SEQUENCE</scope>
    <source>
        <tissue evidence="1">Shoot tissue taken approximately 20 cm above the soil surface</tissue>
    </source>
</reference>
<sequence length="60" mass="7018">MVCSSYCSLLCRRLEPSYIFRRPSSRNFLDRREDLAVVKKQASCDSSCDKQIASFYLLFN</sequence>
<protein>
    <submittedName>
        <fullName evidence="1">Uncharacterized protein</fullName>
    </submittedName>
</protein>
<name>A0A0A9I2Z9_ARUDO</name>
<dbReference type="EMBL" id="GBRH01158363">
    <property type="protein sequence ID" value="JAE39533.1"/>
    <property type="molecule type" value="Transcribed_RNA"/>
</dbReference>
<reference evidence="1" key="2">
    <citation type="journal article" date="2015" name="Data Brief">
        <title>Shoot transcriptome of the giant reed, Arundo donax.</title>
        <authorList>
            <person name="Barrero R.A."/>
            <person name="Guerrero F.D."/>
            <person name="Moolhuijzen P."/>
            <person name="Goolsby J.A."/>
            <person name="Tidwell J."/>
            <person name="Bellgard S.E."/>
            <person name="Bellgard M.I."/>
        </authorList>
    </citation>
    <scope>NUCLEOTIDE SEQUENCE</scope>
    <source>
        <tissue evidence="1">Shoot tissue taken approximately 20 cm above the soil surface</tissue>
    </source>
</reference>